<dbReference type="EMBL" id="FOAF01000016">
    <property type="protein sequence ID" value="SEM56470.1"/>
    <property type="molecule type" value="Genomic_DNA"/>
</dbReference>
<dbReference type="OrthoDB" id="9778052at2"/>
<evidence type="ECO:0000259" key="3">
    <source>
        <dbReference type="Pfam" id="PF01370"/>
    </source>
</evidence>
<keyword evidence="1" id="KW-0560">Oxidoreductase</keyword>
<dbReference type="AlphaFoldDB" id="A0A1H7ZDI6"/>
<dbReference type="InterPro" id="IPR036291">
    <property type="entry name" value="NAD(P)-bd_dom_sf"/>
</dbReference>
<name>A0A1H7ZDI6_OLID1</name>
<evidence type="ECO:0000313" key="5">
    <source>
        <dbReference type="Proteomes" id="UP000199421"/>
    </source>
</evidence>
<dbReference type="InterPro" id="IPR050425">
    <property type="entry name" value="NAD(P)_dehydrat-like"/>
</dbReference>
<dbReference type="RefSeq" id="WP_093332855.1">
    <property type="nucleotide sequence ID" value="NZ_FOAF01000016.1"/>
</dbReference>
<dbReference type="STRING" id="407022.SAMN05661044_05508"/>
<accession>A0A1H7ZDI6</accession>
<evidence type="ECO:0000256" key="2">
    <source>
        <dbReference type="ARBA" id="ARBA00023445"/>
    </source>
</evidence>
<evidence type="ECO:0000256" key="1">
    <source>
        <dbReference type="ARBA" id="ARBA00023002"/>
    </source>
</evidence>
<evidence type="ECO:0000313" key="4">
    <source>
        <dbReference type="EMBL" id="SEM56470.1"/>
    </source>
</evidence>
<dbReference type="InterPro" id="IPR001509">
    <property type="entry name" value="Epimerase_deHydtase"/>
</dbReference>
<dbReference type="SUPFAM" id="SSF51735">
    <property type="entry name" value="NAD(P)-binding Rossmann-fold domains"/>
    <property type="match status" value="1"/>
</dbReference>
<dbReference type="Gene3D" id="3.40.50.720">
    <property type="entry name" value="NAD(P)-binding Rossmann-like Domain"/>
    <property type="match status" value="1"/>
</dbReference>
<dbReference type="PANTHER" id="PTHR10366">
    <property type="entry name" value="NAD DEPENDENT EPIMERASE/DEHYDRATASE"/>
    <property type="match status" value="1"/>
</dbReference>
<feature type="domain" description="NAD-dependent epimerase/dehydratase" evidence="3">
    <location>
        <begin position="6"/>
        <end position="245"/>
    </location>
</feature>
<dbReference type="Pfam" id="PF01370">
    <property type="entry name" value="Epimerase"/>
    <property type="match status" value="1"/>
</dbReference>
<proteinExistence type="inferred from homology"/>
<dbReference type="Proteomes" id="UP000199421">
    <property type="component" value="Unassembled WGS sequence"/>
</dbReference>
<dbReference type="CDD" id="cd05227">
    <property type="entry name" value="AR_SDR_e"/>
    <property type="match status" value="1"/>
</dbReference>
<protein>
    <submittedName>
        <fullName evidence="4">Nucleoside-diphosphate-sugar epimerase</fullName>
    </submittedName>
</protein>
<dbReference type="FunFam" id="3.40.50.720:FF:000336">
    <property type="entry name" value="Aldehyde reductase"/>
    <property type="match status" value="1"/>
</dbReference>
<gene>
    <name evidence="4" type="ORF">SAMN05661044_05508</name>
</gene>
<organism evidence="4 5">
    <name type="scientific">Olivibacter domesticus</name>
    <name type="common">Pseudosphingobacterium domesticum</name>
    <dbReference type="NCBI Taxonomy" id="407022"/>
    <lineage>
        <taxon>Bacteria</taxon>
        <taxon>Pseudomonadati</taxon>
        <taxon>Bacteroidota</taxon>
        <taxon>Sphingobacteriia</taxon>
        <taxon>Sphingobacteriales</taxon>
        <taxon>Sphingobacteriaceae</taxon>
        <taxon>Olivibacter</taxon>
    </lineage>
</organism>
<dbReference type="GO" id="GO:0016616">
    <property type="term" value="F:oxidoreductase activity, acting on the CH-OH group of donors, NAD or NADP as acceptor"/>
    <property type="evidence" value="ECO:0007669"/>
    <property type="project" value="TreeGrafter"/>
</dbReference>
<keyword evidence="5" id="KW-1185">Reference proteome</keyword>
<dbReference type="PANTHER" id="PTHR10366:SF564">
    <property type="entry name" value="STEROL-4-ALPHA-CARBOXYLATE 3-DEHYDROGENASE, DECARBOXYLATING"/>
    <property type="match status" value="1"/>
</dbReference>
<comment type="similarity">
    <text evidence="2">Belongs to the NAD(P)-dependent epimerase/dehydratase family. Dihydroflavonol-4-reductase subfamily.</text>
</comment>
<sequence>MGNQTVLVTGGTGFVAIHTLLQLLQQGYQVRTTLRSLARKSDVIGALRSGGINNFEKLSFYKADLNDDGGWKDAVAGCDYVLHMASPFPAKEPEDENELIIPARDGALRVLKAARDAGVKRVVLTSSFAAIGYSLDTKNHVFTEEDWTDPNIVIPPYIKSKTVAERAAWAFIENEGGDLELTVINPVGIFGPILGGISSASVNVVIKGVINGTTNQSPPFTMGVVDVRDVSDIHIKAMLHPNAKGERFLATSDGIMSFYDVAQLIKKERAHLAANIAAMTNTDKAFYRTLSNQKARSVLGWQPRTKEEAILASVDTL</sequence>
<reference evidence="5" key="1">
    <citation type="submission" date="2016-10" db="EMBL/GenBank/DDBJ databases">
        <authorList>
            <person name="Varghese N."/>
            <person name="Submissions S."/>
        </authorList>
    </citation>
    <scope>NUCLEOTIDE SEQUENCE [LARGE SCALE GENOMIC DNA]</scope>
    <source>
        <strain evidence="5">DSM 18733</strain>
    </source>
</reference>